<name>A0A516X1K2_9ACTN</name>
<dbReference type="RefSeq" id="WP_143907173.1">
    <property type="nucleotide sequence ID" value="NZ_CP041765.1"/>
</dbReference>
<reference evidence="2 3" key="2">
    <citation type="submission" date="2019-07" db="EMBL/GenBank/DDBJ databases">
        <authorList>
            <person name="Huang Y."/>
        </authorList>
    </citation>
    <scope>NUCLEOTIDE SEQUENCE [LARGE SCALE GENOMIC DNA]</scope>
    <source>
        <strain evidence="2 3">HY188</strain>
    </source>
</reference>
<reference evidence="2 3" key="1">
    <citation type="submission" date="2019-07" db="EMBL/GenBank/DDBJ databases">
        <title>Tomitella cavernea sp. nov., an actinomycete isolated from soil.</title>
        <authorList>
            <person name="Cheng J."/>
        </authorList>
    </citation>
    <scope>NUCLEOTIDE SEQUENCE [LARGE SCALE GENOMIC DNA]</scope>
    <source>
        <strain evidence="2 3">HY188</strain>
    </source>
</reference>
<dbReference type="Pfam" id="PF11580">
    <property type="entry name" value="DUF3239"/>
    <property type="match status" value="1"/>
</dbReference>
<dbReference type="InterPro" id="IPR023124">
    <property type="entry name" value="DUF3239_dom_sf"/>
</dbReference>
<evidence type="ECO:0000313" key="2">
    <source>
        <dbReference type="EMBL" id="QDQ96964.1"/>
    </source>
</evidence>
<keyword evidence="1" id="KW-1133">Transmembrane helix</keyword>
<sequence length="223" mass="24295">MRQLPFPVDVKFAKSVNENYQELRRLRISSILVALLWIAGGVLAAVFGSGGWYILAAALVIMGVGSIVLAYLLPRKVGSIKQQYERSQLVGAVLAEKRRHGVTLLGLVNVSRTGDVDPVYALVTRTATAITGHPMVVGAKIPCVAVLQDRSNRYRGASWQTASLMPLSWGTKDKSVIGQGQSLIAGYEWDLLQRSIPRTAEVDKSANQMILLSKRDLPEALRG</sequence>
<keyword evidence="1" id="KW-0812">Transmembrane</keyword>
<dbReference type="Gene3D" id="2.40.410.10">
    <property type="entry name" value="putative membrane protein from Corynebacterium diphtheriae superfamily"/>
    <property type="match status" value="1"/>
</dbReference>
<dbReference type="InterPro" id="IPR021632">
    <property type="entry name" value="DUF3239"/>
</dbReference>
<accession>A0A516X1K2</accession>
<dbReference type="OrthoDB" id="4548219at2"/>
<dbReference type="Proteomes" id="UP000317344">
    <property type="component" value="Chromosome"/>
</dbReference>
<keyword evidence="1" id="KW-0472">Membrane</keyword>
<dbReference type="EMBL" id="CP041765">
    <property type="protein sequence ID" value="QDQ96964.1"/>
    <property type="molecule type" value="Genomic_DNA"/>
</dbReference>
<gene>
    <name evidence="2" type="ORF">FO059_05970</name>
</gene>
<keyword evidence="3" id="KW-1185">Reference proteome</keyword>
<evidence type="ECO:0000256" key="1">
    <source>
        <dbReference type="SAM" id="Phobius"/>
    </source>
</evidence>
<protein>
    <submittedName>
        <fullName evidence="2">DUF3239 domain-containing protein</fullName>
    </submittedName>
</protein>
<feature type="transmembrane region" description="Helical" evidence="1">
    <location>
        <begin position="53"/>
        <end position="73"/>
    </location>
</feature>
<feature type="transmembrane region" description="Helical" evidence="1">
    <location>
        <begin position="28"/>
        <end position="47"/>
    </location>
</feature>
<organism evidence="2 3">
    <name type="scientific">Tomitella fengzijianii</name>
    <dbReference type="NCBI Taxonomy" id="2597660"/>
    <lineage>
        <taxon>Bacteria</taxon>
        <taxon>Bacillati</taxon>
        <taxon>Actinomycetota</taxon>
        <taxon>Actinomycetes</taxon>
        <taxon>Mycobacteriales</taxon>
        <taxon>Tomitella</taxon>
    </lineage>
</organism>
<proteinExistence type="predicted"/>
<evidence type="ECO:0000313" key="3">
    <source>
        <dbReference type="Proteomes" id="UP000317344"/>
    </source>
</evidence>
<dbReference type="AlphaFoldDB" id="A0A516X1K2"/>
<dbReference type="KEGG" id="toy:FO059_05970"/>